<dbReference type="PROSITE" id="PS50089">
    <property type="entry name" value="ZF_RING_2"/>
    <property type="match status" value="1"/>
</dbReference>
<dbReference type="InterPro" id="IPR004575">
    <property type="entry name" value="MAT1/Tfb3"/>
</dbReference>
<evidence type="ECO:0000256" key="4">
    <source>
        <dbReference type="ARBA" id="ARBA00022771"/>
    </source>
</evidence>
<evidence type="ECO:0000259" key="11">
    <source>
        <dbReference type="PROSITE" id="PS50089"/>
    </source>
</evidence>
<evidence type="ECO:0000256" key="5">
    <source>
        <dbReference type="ARBA" id="ARBA00022833"/>
    </source>
</evidence>
<comment type="subcellular location">
    <subcellularLocation>
        <location evidence="1">Nucleus</location>
    </subcellularLocation>
</comment>
<evidence type="ECO:0000256" key="9">
    <source>
        <dbReference type="PROSITE-ProRule" id="PRU00175"/>
    </source>
</evidence>
<proteinExistence type="predicted"/>
<dbReference type="PANTHER" id="PTHR12683">
    <property type="entry name" value="CDK-ACTIVATING KINASE ASSEMBLY FACTOR MAT1"/>
    <property type="match status" value="1"/>
</dbReference>
<evidence type="ECO:0000256" key="2">
    <source>
        <dbReference type="ARBA" id="ARBA00022257"/>
    </source>
</evidence>
<dbReference type="GO" id="GO:0006357">
    <property type="term" value="P:regulation of transcription by RNA polymerase II"/>
    <property type="evidence" value="ECO:0007669"/>
    <property type="project" value="TreeGrafter"/>
</dbReference>
<keyword evidence="13" id="KW-1185">Reference proteome</keyword>
<evidence type="ECO:0000256" key="1">
    <source>
        <dbReference type="ARBA" id="ARBA00004123"/>
    </source>
</evidence>
<keyword evidence="4 9" id="KW-0863">Zinc-finger</keyword>
<evidence type="ECO:0000256" key="8">
    <source>
        <dbReference type="ARBA" id="ARBA00033277"/>
    </source>
</evidence>
<evidence type="ECO:0000256" key="3">
    <source>
        <dbReference type="ARBA" id="ARBA00022723"/>
    </source>
</evidence>
<dbReference type="SUPFAM" id="SSF57850">
    <property type="entry name" value="RING/U-box"/>
    <property type="match status" value="1"/>
</dbReference>
<dbReference type="Proteomes" id="UP001388673">
    <property type="component" value="Unassembled WGS sequence"/>
</dbReference>
<evidence type="ECO:0000256" key="7">
    <source>
        <dbReference type="ARBA" id="ARBA00029873"/>
    </source>
</evidence>
<feature type="domain" description="RING-type" evidence="11">
    <location>
        <begin position="72"/>
        <end position="115"/>
    </location>
</feature>
<keyword evidence="12" id="KW-0418">Kinase</keyword>
<accession>A0AAW0YT26</accession>
<dbReference type="InterPro" id="IPR013083">
    <property type="entry name" value="Znf_RING/FYVE/PHD"/>
</dbReference>
<dbReference type="FunFam" id="3.30.40.10:FF:000037">
    <property type="entry name" value="Cdk-activating kinase assembly factor MAT1, centre"/>
    <property type="match status" value="1"/>
</dbReference>
<dbReference type="AlphaFoldDB" id="A0AAW0YT26"/>
<evidence type="ECO:0000256" key="10">
    <source>
        <dbReference type="SAM" id="MobiDB-lite"/>
    </source>
</evidence>
<evidence type="ECO:0000313" key="12">
    <source>
        <dbReference type="EMBL" id="KAK8844141.1"/>
    </source>
</evidence>
<feature type="region of interest" description="Disordered" evidence="10">
    <location>
        <begin position="1"/>
        <end position="42"/>
    </location>
</feature>
<dbReference type="GO" id="GO:0008270">
    <property type="term" value="F:zinc ion binding"/>
    <property type="evidence" value="ECO:0007669"/>
    <property type="project" value="UniProtKB-KW"/>
</dbReference>
<protein>
    <recommendedName>
        <fullName evidence="2">RNA polymerase II transcription factor B subunit 3</fullName>
    </recommendedName>
    <alternativeName>
        <fullName evidence="8">RNA polymerase II transcription factor B 38 kDa subunit</fullName>
    </alternativeName>
    <alternativeName>
        <fullName evidence="7">RNA polymerase II transcription factor B p38 subunit</fullName>
    </alternativeName>
</protein>
<dbReference type="PANTHER" id="PTHR12683:SF13">
    <property type="entry name" value="CDK-ACTIVATING KINASE ASSEMBLY FACTOR MAT1"/>
    <property type="match status" value="1"/>
</dbReference>
<dbReference type="SMART" id="SM00184">
    <property type="entry name" value="RING"/>
    <property type="match status" value="1"/>
</dbReference>
<dbReference type="PROSITE" id="PS00518">
    <property type="entry name" value="ZF_RING_1"/>
    <property type="match status" value="1"/>
</dbReference>
<keyword evidence="5" id="KW-0862">Zinc</keyword>
<feature type="compositionally biased region" description="Basic residues" evidence="10">
    <location>
        <begin position="25"/>
        <end position="35"/>
    </location>
</feature>
<dbReference type="Pfam" id="PF06391">
    <property type="entry name" value="MAT1"/>
    <property type="match status" value="1"/>
</dbReference>
<organism evidence="12 13">
    <name type="scientific">Kwoniella newhampshirensis</name>
    <dbReference type="NCBI Taxonomy" id="1651941"/>
    <lineage>
        <taxon>Eukaryota</taxon>
        <taxon>Fungi</taxon>
        <taxon>Dikarya</taxon>
        <taxon>Basidiomycota</taxon>
        <taxon>Agaricomycotina</taxon>
        <taxon>Tremellomycetes</taxon>
        <taxon>Tremellales</taxon>
        <taxon>Cryptococcaceae</taxon>
        <taxon>Kwoniella</taxon>
    </lineage>
</organism>
<comment type="caution">
    <text evidence="12">The sequence shown here is derived from an EMBL/GenBank/DDBJ whole genome shotgun (WGS) entry which is preliminary data.</text>
</comment>
<dbReference type="InterPro" id="IPR015877">
    <property type="entry name" value="MAT1_centre"/>
</dbReference>
<sequence>MSRLAPRKPIPTNASSSAASSSIRKVPHPPVRKQGQRVGTNARGTEDGYLYVAGVRDASKRVAEYRTEQDVCPICHTDRQFNKNLRLLVSPCYHKMCESCIDRLFTLGPEPCPQCGKILRKVNFAHQTFEDLKVEKEVAVRRRMAENFNKRREDFGSDKEYDDYLEEVEDLTFNLLNDIDLERTEARIADFAKQNKTLIVANQEKAALEAMSQAERDDVERRARAERMRMIEEAERVEREEEEGVRAEVTEALANGETKRARELEFRAREAKQLRQEALFKFVPPSLLASASMDGDDEELHTPLSPSYKGPFVPIPYSNPDQAVWKGWYNVKEDYVDRRSGVIFVREDKEGTVRGGGWDLAQFWEMEVRCAVEGLGIEPLE</sequence>
<dbReference type="GO" id="GO:0016301">
    <property type="term" value="F:kinase activity"/>
    <property type="evidence" value="ECO:0007669"/>
    <property type="project" value="UniProtKB-KW"/>
</dbReference>
<keyword evidence="3" id="KW-0479">Metal-binding</keyword>
<evidence type="ECO:0000256" key="6">
    <source>
        <dbReference type="ARBA" id="ARBA00023242"/>
    </source>
</evidence>
<gene>
    <name evidence="12" type="ORF">IAR55_006935</name>
</gene>
<name>A0AAW0YT26_9TREE</name>
<dbReference type="RefSeq" id="XP_066799705.1">
    <property type="nucleotide sequence ID" value="XM_066950013.1"/>
</dbReference>
<dbReference type="NCBIfam" id="TIGR00570">
    <property type="entry name" value="cdk7"/>
    <property type="match status" value="1"/>
</dbReference>
<dbReference type="GO" id="GO:0070985">
    <property type="term" value="C:transcription factor TFIIK complex"/>
    <property type="evidence" value="ECO:0007669"/>
    <property type="project" value="UniProtKB-ARBA"/>
</dbReference>
<dbReference type="GeneID" id="92184193"/>
<dbReference type="GO" id="GO:0006289">
    <property type="term" value="P:nucleotide-excision repair"/>
    <property type="evidence" value="ECO:0007669"/>
    <property type="project" value="InterPro"/>
</dbReference>
<dbReference type="Pfam" id="PF17121">
    <property type="entry name" value="zf-C3HC4_5"/>
    <property type="match status" value="1"/>
</dbReference>
<dbReference type="InterPro" id="IPR017907">
    <property type="entry name" value="Znf_RING_CS"/>
</dbReference>
<keyword evidence="6" id="KW-0539">Nucleus</keyword>
<evidence type="ECO:0000313" key="13">
    <source>
        <dbReference type="Proteomes" id="UP001388673"/>
    </source>
</evidence>
<keyword evidence="12" id="KW-0808">Transferase</keyword>
<dbReference type="KEGG" id="kne:92184193"/>
<dbReference type="GO" id="GO:0061575">
    <property type="term" value="F:cyclin-dependent protein serine/threonine kinase activator activity"/>
    <property type="evidence" value="ECO:0007669"/>
    <property type="project" value="InterPro"/>
</dbReference>
<reference evidence="12 13" key="1">
    <citation type="journal article" date="2024" name="bioRxiv">
        <title>Comparative genomics of Cryptococcus and Kwoniella reveals pathogenesis evolution and contrasting karyotype dynamics via intercentromeric recombination or chromosome fusion.</title>
        <authorList>
            <person name="Coelho M.A."/>
            <person name="David-Palma M."/>
            <person name="Shea T."/>
            <person name="Bowers K."/>
            <person name="McGinley-Smith S."/>
            <person name="Mohammad A.W."/>
            <person name="Gnirke A."/>
            <person name="Yurkov A.M."/>
            <person name="Nowrousian M."/>
            <person name="Sun S."/>
            <person name="Cuomo C.A."/>
            <person name="Heitman J."/>
        </authorList>
    </citation>
    <scope>NUCLEOTIDE SEQUENCE [LARGE SCALE GENOMIC DNA]</scope>
    <source>
        <strain evidence="12 13">CBS 13917</strain>
    </source>
</reference>
<dbReference type="InterPro" id="IPR001841">
    <property type="entry name" value="Znf_RING"/>
</dbReference>
<dbReference type="EMBL" id="JBCAWK010000014">
    <property type="protein sequence ID" value="KAK8844141.1"/>
    <property type="molecule type" value="Genomic_DNA"/>
</dbReference>
<dbReference type="Gene3D" id="3.30.40.10">
    <property type="entry name" value="Zinc/RING finger domain, C3HC4 (zinc finger)"/>
    <property type="match status" value="1"/>
</dbReference>